<dbReference type="EMBL" id="CP042912">
    <property type="protein sequence ID" value="QEG20984.1"/>
    <property type="molecule type" value="Genomic_DNA"/>
</dbReference>
<feature type="signal peptide" evidence="1">
    <location>
        <begin position="1"/>
        <end position="22"/>
    </location>
</feature>
<dbReference type="RefSeq" id="WP_075085092.1">
    <property type="nucleotide sequence ID" value="NZ_CP042912.1"/>
</dbReference>
<dbReference type="InterPro" id="IPR011042">
    <property type="entry name" value="6-blade_b-propeller_TolB-like"/>
</dbReference>
<dbReference type="AlphaFoldDB" id="A0A5B9P434"/>
<dbReference type="EC" id="1.1.5.-" evidence="4"/>
<keyword evidence="5" id="KW-1185">Reference proteome</keyword>
<dbReference type="SUPFAM" id="SSF50952">
    <property type="entry name" value="Soluble quinoprotein glucose dehydrogenase"/>
    <property type="match status" value="1"/>
</dbReference>
<sequence precursor="true">MKMLSNLTCVGLILISTAVASAQTGGFSEINFERVADGLSRPIFATSAPGDPDRLFVVEQHSADIKILDLATNTVTGTFLDLPNGVTTGNEQGLLGLAFHPDYASNGLFYVNYTNSNGDTQVQEYSRLNANQADTSSARNILSIDQPFSNHNGGWMGFGQDNLLYVGTGDGGSANDPLGNSQDITNNLLGKMLRIDVNGDDFAADANRNYAIPNSNPFVGQTGDDEIFAYGLRNPWRSSFDRQTGDLWIGDVGQNAREEINVLLNGTSGQNYGWRDREGTVGSALAGAIDPIYDYSHGSGDLQGFSVTGGYVYRGPIEALDGHYFFADFVTDNLWSMKLDGTDETLFDGTNFSDFVNWTDLISTDFGTVNNISSFAEDGNGNLYIVGLDGEIFRLVSVPEPASGLILLGLGGLMAMRRRR</sequence>
<dbReference type="NCBIfam" id="TIGR02595">
    <property type="entry name" value="PEP_CTERM"/>
    <property type="match status" value="1"/>
</dbReference>
<dbReference type="PANTHER" id="PTHR19328:SF75">
    <property type="entry name" value="ALDOSE SUGAR DEHYDROGENASE YLII"/>
    <property type="match status" value="1"/>
</dbReference>
<dbReference type="Proteomes" id="UP000322214">
    <property type="component" value="Chromosome"/>
</dbReference>
<dbReference type="Pfam" id="PF07589">
    <property type="entry name" value="PEP-CTERM"/>
    <property type="match status" value="1"/>
</dbReference>
<evidence type="ECO:0000313" key="5">
    <source>
        <dbReference type="Proteomes" id="UP000322214"/>
    </source>
</evidence>
<evidence type="ECO:0000259" key="3">
    <source>
        <dbReference type="Pfam" id="PF07995"/>
    </source>
</evidence>
<dbReference type="InterPro" id="IPR011041">
    <property type="entry name" value="Quinoprot_gluc/sorb_DH_b-prop"/>
</dbReference>
<evidence type="ECO:0000256" key="1">
    <source>
        <dbReference type="SAM" id="SignalP"/>
    </source>
</evidence>
<dbReference type="InterPro" id="IPR012938">
    <property type="entry name" value="Glc/Sorbosone_DH"/>
</dbReference>
<accession>A0A5B9P434</accession>
<dbReference type="KEGG" id="mff:MFFC18_08350"/>
<feature type="domain" description="Ice-binding protein C-terminal" evidence="2">
    <location>
        <begin position="397"/>
        <end position="420"/>
    </location>
</feature>
<dbReference type="OrthoDB" id="9770043at2"/>
<name>A0A5B9P434_9BACT</name>
<dbReference type="STRING" id="980251.GCA_001642875_02865"/>
<organism evidence="4 5">
    <name type="scientific">Mariniblastus fucicola</name>
    <dbReference type="NCBI Taxonomy" id="980251"/>
    <lineage>
        <taxon>Bacteria</taxon>
        <taxon>Pseudomonadati</taxon>
        <taxon>Planctomycetota</taxon>
        <taxon>Planctomycetia</taxon>
        <taxon>Pirellulales</taxon>
        <taxon>Pirellulaceae</taxon>
        <taxon>Mariniblastus</taxon>
    </lineage>
</organism>
<evidence type="ECO:0000259" key="2">
    <source>
        <dbReference type="Pfam" id="PF07589"/>
    </source>
</evidence>
<keyword evidence="4" id="KW-0560">Oxidoreductase</keyword>
<dbReference type="Gene3D" id="2.120.10.30">
    <property type="entry name" value="TolB, C-terminal domain"/>
    <property type="match status" value="1"/>
</dbReference>
<keyword evidence="1" id="KW-0732">Signal</keyword>
<proteinExistence type="predicted"/>
<feature type="chain" id="PRO_5023093659" evidence="1">
    <location>
        <begin position="23"/>
        <end position="420"/>
    </location>
</feature>
<gene>
    <name evidence="4" type="primary">yliI_1</name>
    <name evidence="4" type="ORF">MFFC18_08350</name>
</gene>
<dbReference type="GO" id="GO:0016491">
    <property type="term" value="F:oxidoreductase activity"/>
    <property type="evidence" value="ECO:0007669"/>
    <property type="project" value="UniProtKB-KW"/>
</dbReference>
<dbReference type="PANTHER" id="PTHR19328">
    <property type="entry name" value="HEDGEHOG-INTERACTING PROTEIN"/>
    <property type="match status" value="1"/>
</dbReference>
<feature type="domain" description="Glucose/Sorbosone dehydrogenase" evidence="3">
    <location>
        <begin position="52"/>
        <end position="344"/>
    </location>
</feature>
<dbReference type="InterPro" id="IPR013424">
    <property type="entry name" value="Ice-binding_C"/>
</dbReference>
<reference evidence="4 5" key="1">
    <citation type="submission" date="2019-08" db="EMBL/GenBank/DDBJ databases">
        <title>Deep-cultivation of Planctomycetes and their phenomic and genomic characterization uncovers novel biology.</title>
        <authorList>
            <person name="Wiegand S."/>
            <person name="Jogler M."/>
            <person name="Boedeker C."/>
            <person name="Pinto D."/>
            <person name="Vollmers J."/>
            <person name="Rivas-Marin E."/>
            <person name="Kohn T."/>
            <person name="Peeters S.H."/>
            <person name="Heuer A."/>
            <person name="Rast P."/>
            <person name="Oberbeckmann S."/>
            <person name="Bunk B."/>
            <person name="Jeske O."/>
            <person name="Meyerdierks A."/>
            <person name="Storesund J.E."/>
            <person name="Kallscheuer N."/>
            <person name="Luecker S."/>
            <person name="Lage O.M."/>
            <person name="Pohl T."/>
            <person name="Merkel B.J."/>
            <person name="Hornburger P."/>
            <person name="Mueller R.-W."/>
            <person name="Bruemmer F."/>
            <person name="Labrenz M."/>
            <person name="Spormann A.M."/>
            <person name="Op den Camp H."/>
            <person name="Overmann J."/>
            <person name="Amann R."/>
            <person name="Jetten M.S.M."/>
            <person name="Mascher T."/>
            <person name="Medema M.H."/>
            <person name="Devos D.P."/>
            <person name="Kaster A.-K."/>
            <person name="Ovreas L."/>
            <person name="Rohde M."/>
            <person name="Galperin M.Y."/>
            <person name="Jogler C."/>
        </authorList>
    </citation>
    <scope>NUCLEOTIDE SEQUENCE [LARGE SCALE GENOMIC DNA]</scope>
    <source>
        <strain evidence="4 5">FC18</strain>
    </source>
</reference>
<dbReference type="Pfam" id="PF07995">
    <property type="entry name" value="GSDH"/>
    <property type="match status" value="1"/>
</dbReference>
<protein>
    <submittedName>
        <fullName evidence="4">Soluble aldose sugar dehydrogenase YliI</fullName>
        <ecNumber evidence="4">1.1.5.-</ecNumber>
    </submittedName>
</protein>
<evidence type="ECO:0000313" key="4">
    <source>
        <dbReference type="EMBL" id="QEG20984.1"/>
    </source>
</evidence>